<feature type="domain" description="AMP-binding enzyme C-terminal" evidence="4">
    <location>
        <begin position="443"/>
        <end position="518"/>
    </location>
</feature>
<evidence type="ECO:0000256" key="1">
    <source>
        <dbReference type="ARBA" id="ARBA00006432"/>
    </source>
</evidence>
<keyword evidence="2" id="KW-0436">Ligase</keyword>
<comment type="similarity">
    <text evidence="1">Belongs to the ATP-dependent AMP-binding enzyme family.</text>
</comment>
<evidence type="ECO:0000313" key="6">
    <source>
        <dbReference type="Proteomes" id="UP000628854"/>
    </source>
</evidence>
<dbReference type="InterPro" id="IPR020845">
    <property type="entry name" value="AMP-binding_CS"/>
</dbReference>
<dbReference type="PROSITE" id="PS00455">
    <property type="entry name" value="AMP_BINDING"/>
    <property type="match status" value="1"/>
</dbReference>
<dbReference type="PANTHER" id="PTHR43201:SF5">
    <property type="entry name" value="MEDIUM-CHAIN ACYL-COA LIGASE ACSF2, MITOCHONDRIAL"/>
    <property type="match status" value="1"/>
</dbReference>
<proteinExistence type="inferred from homology"/>
<protein>
    <submittedName>
        <fullName evidence="5">Fatty-acyl-CoA synthase</fullName>
    </submittedName>
</protein>
<dbReference type="Proteomes" id="UP000628854">
    <property type="component" value="Unassembled WGS sequence"/>
</dbReference>
<dbReference type="EMBL" id="BMKF01000002">
    <property type="protein sequence ID" value="GGB70278.1"/>
    <property type="molecule type" value="Genomic_DNA"/>
</dbReference>
<keyword evidence="6" id="KW-1185">Reference proteome</keyword>
<dbReference type="InterPro" id="IPR042099">
    <property type="entry name" value="ANL_N_sf"/>
</dbReference>
<evidence type="ECO:0000259" key="4">
    <source>
        <dbReference type="Pfam" id="PF13193"/>
    </source>
</evidence>
<dbReference type="Pfam" id="PF00501">
    <property type="entry name" value="AMP-binding"/>
    <property type="match status" value="1"/>
</dbReference>
<feature type="domain" description="AMP-dependent synthetase/ligase" evidence="3">
    <location>
        <begin position="30"/>
        <end position="391"/>
    </location>
</feature>
<dbReference type="PANTHER" id="PTHR43201">
    <property type="entry name" value="ACYL-COA SYNTHETASE"/>
    <property type="match status" value="1"/>
</dbReference>
<reference evidence="6" key="1">
    <citation type="journal article" date="2019" name="Int. J. Syst. Evol. Microbiol.">
        <title>The Global Catalogue of Microorganisms (GCM) 10K type strain sequencing project: providing services to taxonomists for standard genome sequencing and annotation.</title>
        <authorList>
            <consortium name="The Broad Institute Genomics Platform"/>
            <consortium name="The Broad Institute Genome Sequencing Center for Infectious Disease"/>
            <person name="Wu L."/>
            <person name="Ma J."/>
        </authorList>
    </citation>
    <scope>NUCLEOTIDE SEQUENCE [LARGE SCALE GENOMIC DNA]</scope>
    <source>
        <strain evidence="6">CGMCC 1.15928</strain>
    </source>
</reference>
<dbReference type="SUPFAM" id="SSF56801">
    <property type="entry name" value="Acetyl-CoA synthetase-like"/>
    <property type="match status" value="1"/>
</dbReference>
<comment type="caution">
    <text evidence="5">The sequence shown here is derived from an EMBL/GenBank/DDBJ whole genome shotgun (WGS) entry which is preliminary data.</text>
</comment>
<evidence type="ECO:0000313" key="5">
    <source>
        <dbReference type="EMBL" id="GGB70278.1"/>
    </source>
</evidence>
<dbReference type="InterPro" id="IPR025110">
    <property type="entry name" value="AMP-bd_C"/>
</dbReference>
<organism evidence="5 6">
    <name type="scientific">Henriciella pelagia</name>
    <dbReference type="NCBI Taxonomy" id="1977912"/>
    <lineage>
        <taxon>Bacteria</taxon>
        <taxon>Pseudomonadati</taxon>
        <taxon>Pseudomonadota</taxon>
        <taxon>Alphaproteobacteria</taxon>
        <taxon>Hyphomonadales</taxon>
        <taxon>Hyphomonadaceae</taxon>
        <taxon>Henriciella</taxon>
    </lineage>
</organism>
<dbReference type="InterPro" id="IPR045851">
    <property type="entry name" value="AMP-bd_C_sf"/>
</dbReference>
<dbReference type="Pfam" id="PF13193">
    <property type="entry name" value="AMP-binding_C"/>
    <property type="match status" value="1"/>
</dbReference>
<accession>A0ABQ1JMU0</accession>
<dbReference type="InterPro" id="IPR000873">
    <property type="entry name" value="AMP-dep_synth/lig_dom"/>
</dbReference>
<gene>
    <name evidence="5" type="ORF">GCM10011503_18680</name>
</gene>
<evidence type="ECO:0000259" key="3">
    <source>
        <dbReference type="Pfam" id="PF00501"/>
    </source>
</evidence>
<dbReference type="Gene3D" id="3.30.300.30">
    <property type="match status" value="1"/>
</dbReference>
<sequence>MYKVELMESHFAAQGGKEPAPMTIGDMVHASARRAPDQVAMRELGYDGEILRSWTYGELVSDCERLARALTSRHAEGARVAVYANNVPEWVLLEIACAMAGVTLVTVNPAYQKRELKFVLEQSRSEAIYYVKEFRGNPMQEIADTVCDEIPAIKHRILLNDYKALLAGEEEGELRHPAPHDPVQIQYTSGTTGFPKGALLHHHGLVLNGIETMKRAGGEPGMAFVHNMPLFHTTGCAILVLGGLGLGMEMLLAPMFDPDMIVKVIEREKTKFILGVPTMLVALIEAVHKTGADVTSTERIMSGGSMVPPELCRKAKAVFGAPIQIVYGQTETSPVLTQAWYDDTLEDLTETIGQPAAFTEISIRSPDTNEVVAIGEQGEICARGYQLMLGYNDNPDATAATIDEKGWLHTGDLGRMDKRGYVKITGRVKEMIIRGGENLFPAEIENALLEHISISEIAIVGVPDEKWGEQVACFMRGPGKTKPSNAELKAFIRERLSPQKTPAYWIWVDEWPLTGSGKIQRFKLAEAFVAGEYADQVKTPA</sequence>
<name>A0ABQ1JMU0_9PROT</name>
<dbReference type="Gene3D" id="3.40.50.12780">
    <property type="entry name" value="N-terminal domain of ligase-like"/>
    <property type="match status" value="1"/>
</dbReference>
<evidence type="ECO:0000256" key="2">
    <source>
        <dbReference type="ARBA" id="ARBA00022598"/>
    </source>
</evidence>